<dbReference type="GO" id="GO:1904263">
    <property type="term" value="P:positive regulation of TORC1 signaling"/>
    <property type="evidence" value="ECO:0007669"/>
    <property type="project" value="TreeGrafter"/>
</dbReference>
<dbReference type="PROSITE" id="PS50294">
    <property type="entry name" value="WD_REPEATS_REGION"/>
    <property type="match status" value="1"/>
</dbReference>
<dbReference type="OrthoDB" id="311712at2759"/>
<sequence>SSSNLATVLAVASSQRCDIFELTDGAELKCLYRLKCHSRVITDIDWSSQQPSLLATSSFDSYVHIWDIRVPRQAVTEKPQQSLSALDGASQVRWNKWKTDTLASCDGGHVKIWDMRKPNLPSEYIAAHASKINGNFGPKKF</sequence>
<dbReference type="PROSITE" id="PS50082">
    <property type="entry name" value="WD_REPEATS_2"/>
    <property type="match status" value="1"/>
</dbReference>
<dbReference type="InterPro" id="IPR049567">
    <property type="entry name" value="WDR59-like"/>
</dbReference>
<keyword evidence="1" id="KW-0853">WD repeat</keyword>
<dbReference type="GO" id="GO:0034198">
    <property type="term" value="P:cellular response to amino acid starvation"/>
    <property type="evidence" value="ECO:0007669"/>
    <property type="project" value="TreeGrafter"/>
</dbReference>
<dbReference type="GO" id="GO:0035591">
    <property type="term" value="F:signaling adaptor activity"/>
    <property type="evidence" value="ECO:0007669"/>
    <property type="project" value="TreeGrafter"/>
</dbReference>
<dbReference type="GO" id="GO:0035859">
    <property type="term" value="C:Seh1-associated complex"/>
    <property type="evidence" value="ECO:0007669"/>
    <property type="project" value="TreeGrafter"/>
</dbReference>
<accession>A0A8J2PFE6</accession>
<evidence type="ECO:0000256" key="1">
    <source>
        <dbReference type="PROSITE-ProRule" id="PRU00221"/>
    </source>
</evidence>
<dbReference type="InterPro" id="IPR019775">
    <property type="entry name" value="WD40_repeat_CS"/>
</dbReference>
<dbReference type="AlphaFoldDB" id="A0A8J2PFE6"/>
<name>A0A8J2PFE6_9HEXA</name>
<dbReference type="GO" id="GO:0005774">
    <property type="term" value="C:vacuolar membrane"/>
    <property type="evidence" value="ECO:0007669"/>
    <property type="project" value="TreeGrafter"/>
</dbReference>
<protein>
    <submittedName>
        <fullName evidence="2">Uncharacterized protein</fullName>
    </submittedName>
</protein>
<dbReference type="EMBL" id="CAJVCH010543595">
    <property type="protein sequence ID" value="CAG7827457.1"/>
    <property type="molecule type" value="Genomic_DNA"/>
</dbReference>
<dbReference type="PROSITE" id="PS00678">
    <property type="entry name" value="WD_REPEATS_1"/>
    <property type="match status" value="1"/>
</dbReference>
<dbReference type="PANTHER" id="PTHR46170">
    <property type="entry name" value="GATOR COMPLEX PROTEIN WDR59"/>
    <property type="match status" value="1"/>
</dbReference>
<dbReference type="Proteomes" id="UP000708208">
    <property type="component" value="Unassembled WGS sequence"/>
</dbReference>
<comment type="caution">
    <text evidence="2">The sequence shown here is derived from an EMBL/GenBank/DDBJ whole genome shotgun (WGS) entry which is preliminary data.</text>
</comment>
<gene>
    <name evidence="2" type="ORF">AFUS01_LOCUS37446</name>
</gene>
<keyword evidence="3" id="KW-1185">Reference proteome</keyword>
<dbReference type="InterPro" id="IPR001680">
    <property type="entry name" value="WD40_rpt"/>
</dbReference>
<dbReference type="PANTHER" id="PTHR46170:SF1">
    <property type="entry name" value="GATOR COMPLEX PROTEIN WDR59"/>
    <property type="match status" value="1"/>
</dbReference>
<evidence type="ECO:0000313" key="2">
    <source>
        <dbReference type="EMBL" id="CAG7827457.1"/>
    </source>
</evidence>
<dbReference type="SMART" id="SM00320">
    <property type="entry name" value="WD40"/>
    <property type="match status" value="2"/>
</dbReference>
<dbReference type="Pfam" id="PF00400">
    <property type="entry name" value="WD40"/>
    <property type="match status" value="1"/>
</dbReference>
<feature type="non-terminal residue" evidence="2">
    <location>
        <position position="1"/>
    </location>
</feature>
<evidence type="ECO:0000313" key="3">
    <source>
        <dbReference type="Proteomes" id="UP000708208"/>
    </source>
</evidence>
<feature type="repeat" description="WD" evidence="1">
    <location>
        <begin position="34"/>
        <end position="76"/>
    </location>
</feature>
<reference evidence="2" key="1">
    <citation type="submission" date="2021-06" db="EMBL/GenBank/DDBJ databases">
        <authorList>
            <person name="Hodson N. C."/>
            <person name="Mongue J. A."/>
            <person name="Jaron S. K."/>
        </authorList>
    </citation>
    <scope>NUCLEOTIDE SEQUENCE</scope>
</reference>
<organism evidence="2 3">
    <name type="scientific">Allacma fusca</name>
    <dbReference type="NCBI Taxonomy" id="39272"/>
    <lineage>
        <taxon>Eukaryota</taxon>
        <taxon>Metazoa</taxon>
        <taxon>Ecdysozoa</taxon>
        <taxon>Arthropoda</taxon>
        <taxon>Hexapoda</taxon>
        <taxon>Collembola</taxon>
        <taxon>Symphypleona</taxon>
        <taxon>Sminthuridae</taxon>
        <taxon>Allacma</taxon>
    </lineage>
</organism>
<proteinExistence type="predicted"/>